<dbReference type="InterPro" id="IPR002213">
    <property type="entry name" value="UDP_glucos_trans"/>
</dbReference>
<dbReference type="EMBL" id="CAJNOG010003041">
    <property type="protein sequence ID" value="CAF1524266.1"/>
    <property type="molecule type" value="Genomic_DNA"/>
</dbReference>
<dbReference type="Proteomes" id="UP000663845">
    <property type="component" value="Unassembled WGS sequence"/>
</dbReference>
<dbReference type="Gene3D" id="3.40.50.2000">
    <property type="entry name" value="Glycogen Phosphorylase B"/>
    <property type="match status" value="2"/>
</dbReference>
<dbReference type="GO" id="GO:0035251">
    <property type="term" value="F:UDP-glucosyltransferase activity"/>
    <property type="evidence" value="ECO:0007669"/>
    <property type="project" value="TreeGrafter"/>
</dbReference>
<accession>A0A815UVT9</accession>
<reference evidence="3" key="1">
    <citation type="submission" date="2021-02" db="EMBL/GenBank/DDBJ databases">
        <authorList>
            <person name="Nowell W R."/>
        </authorList>
    </citation>
    <scope>NUCLEOTIDE SEQUENCE</scope>
</reference>
<sequence length="459" mass="52283">MGDIHEIKNDGHVVLVPLPFFGHIIPFLDFAKFLSAYYHVTVIVSASKLDTLKQRGFAFEDDNKKLVHAHSGIDLIGIFDHNDEDYEVSTSAAYIDLESIFDRMRVPVRQLLSSAFVTSPSIPLLATRPIDRPIHLFVADVFIHMLIRDAQERDIMSHIFFPNNFSMVSVILGTSTEKLSRSLPPDFASEFVKTCSTANGIICHSIDKLEEQAVNDLRQQLLPCSNIPVRFVAPLMSEQFDNKQSTDTITYVKQWLDTQWKLTDASPSVIYISFGTVVSLAPEQLVQIADALAPYSVIWSLKAQFHTCLPSSFIDDQKHLLLHWAPQRLILSHPVVHFFLSHGGWNSMLECMLAGKPMLIWPLFGDQMRNGRRAEQDYKIGQCIENTSFDGQQRIVASDEITGYLKQMFDREATHVENVQKIQKICLNAKENSSRLYLDEIIKIINDRVTLQKQQHIER</sequence>
<proteinExistence type="inferred from homology"/>
<name>A0A815UVT9_9BILA</name>
<comment type="caution">
    <text evidence="3">The sequence shown here is derived from an EMBL/GenBank/DDBJ whole genome shotgun (WGS) entry which is preliminary data.</text>
</comment>
<evidence type="ECO:0000313" key="3">
    <source>
        <dbReference type="EMBL" id="CAF1524266.1"/>
    </source>
</evidence>
<dbReference type="PANTHER" id="PTHR48047:SF215">
    <property type="entry name" value="GLYCOSYLTRANSFERASE"/>
    <property type="match status" value="1"/>
</dbReference>
<comment type="similarity">
    <text evidence="1">Belongs to the UDP-glycosyltransferase family.</text>
</comment>
<dbReference type="CDD" id="cd03784">
    <property type="entry name" value="GT1_Gtf-like"/>
    <property type="match status" value="1"/>
</dbReference>
<dbReference type="Pfam" id="PF00201">
    <property type="entry name" value="UDPGT"/>
    <property type="match status" value="1"/>
</dbReference>
<evidence type="ECO:0008006" key="5">
    <source>
        <dbReference type="Google" id="ProtNLM"/>
    </source>
</evidence>
<evidence type="ECO:0000256" key="2">
    <source>
        <dbReference type="ARBA" id="ARBA00022679"/>
    </source>
</evidence>
<dbReference type="PANTHER" id="PTHR48047">
    <property type="entry name" value="GLYCOSYLTRANSFERASE"/>
    <property type="match status" value="1"/>
</dbReference>
<evidence type="ECO:0000313" key="4">
    <source>
        <dbReference type="Proteomes" id="UP000663845"/>
    </source>
</evidence>
<evidence type="ECO:0000256" key="1">
    <source>
        <dbReference type="ARBA" id="ARBA00009995"/>
    </source>
</evidence>
<protein>
    <recommendedName>
        <fullName evidence="5">Glycosyltransferase</fullName>
    </recommendedName>
</protein>
<keyword evidence="2" id="KW-0808">Transferase</keyword>
<organism evidence="3 4">
    <name type="scientific">Adineta steineri</name>
    <dbReference type="NCBI Taxonomy" id="433720"/>
    <lineage>
        <taxon>Eukaryota</taxon>
        <taxon>Metazoa</taxon>
        <taxon>Spiralia</taxon>
        <taxon>Gnathifera</taxon>
        <taxon>Rotifera</taxon>
        <taxon>Eurotatoria</taxon>
        <taxon>Bdelloidea</taxon>
        <taxon>Adinetida</taxon>
        <taxon>Adinetidae</taxon>
        <taxon>Adineta</taxon>
    </lineage>
</organism>
<gene>
    <name evidence="3" type="ORF">JYZ213_LOCUS44752</name>
</gene>
<dbReference type="AlphaFoldDB" id="A0A815UVT9"/>
<dbReference type="SUPFAM" id="SSF53756">
    <property type="entry name" value="UDP-Glycosyltransferase/glycogen phosphorylase"/>
    <property type="match status" value="1"/>
</dbReference>